<protein>
    <recommendedName>
        <fullName evidence="2">glutathione transferase</fullName>
        <ecNumber evidence="2">2.5.1.18</ecNumber>
    </recommendedName>
</protein>
<dbReference type="SUPFAM" id="SSF47616">
    <property type="entry name" value="GST C-terminal domain-like"/>
    <property type="match status" value="1"/>
</dbReference>
<dbReference type="CDD" id="cd03191">
    <property type="entry name" value="GST_C_Zeta"/>
    <property type="match status" value="1"/>
</dbReference>
<dbReference type="SFLD" id="SFLDS00019">
    <property type="entry name" value="Glutathione_Transferase_(cytos"/>
    <property type="match status" value="1"/>
</dbReference>
<dbReference type="Gene3D" id="1.20.1050.10">
    <property type="match status" value="1"/>
</dbReference>
<keyword evidence="3" id="KW-0808">Transferase</keyword>
<dbReference type="EMBL" id="LS974625">
    <property type="protein sequence ID" value="CAG7862120.1"/>
    <property type="molecule type" value="Genomic_DNA"/>
</dbReference>
<dbReference type="SUPFAM" id="SSF52833">
    <property type="entry name" value="Thioredoxin-like"/>
    <property type="match status" value="1"/>
</dbReference>
<dbReference type="SMR" id="A0A3P5YHR1"/>
<dbReference type="CDD" id="cd03042">
    <property type="entry name" value="GST_N_Zeta"/>
    <property type="match status" value="1"/>
</dbReference>
<dbReference type="InterPro" id="IPR034333">
    <property type="entry name" value="GST_Zeta_N"/>
</dbReference>
<dbReference type="PANTHER" id="PTHR42673:SF17">
    <property type="entry name" value="GLUTATHIONE TRANSFERASE"/>
    <property type="match status" value="1"/>
</dbReference>
<dbReference type="InterPro" id="IPR004046">
    <property type="entry name" value="GST_C"/>
</dbReference>
<dbReference type="Gramene" id="A09p25870.2_BraZ1">
    <property type="protein sequence ID" value="A09p25870.2_BraZ1.CDS"/>
    <property type="gene ID" value="A09g25870.2_BraZ1"/>
</dbReference>
<evidence type="ECO:0000256" key="3">
    <source>
        <dbReference type="ARBA" id="ARBA00022679"/>
    </source>
</evidence>
<dbReference type="PANTHER" id="PTHR42673">
    <property type="entry name" value="MALEYLACETOACETATE ISOMERASE"/>
    <property type="match status" value="1"/>
</dbReference>
<dbReference type="InterPro" id="IPR005955">
    <property type="entry name" value="GST_Zeta"/>
</dbReference>
<dbReference type="FunFam" id="3.40.30.10:FF:000100">
    <property type="entry name" value="Glutathione S-transferase Z1"/>
    <property type="match status" value="1"/>
</dbReference>
<dbReference type="PROSITE" id="PS50404">
    <property type="entry name" value="GST_NTER"/>
    <property type="match status" value="1"/>
</dbReference>
<dbReference type="InterPro" id="IPR036282">
    <property type="entry name" value="Glutathione-S-Trfase_C_sf"/>
</dbReference>
<gene>
    <name evidence="8" type="ORF">BRAA09T37992Z</name>
    <name evidence="7" type="ORF">BRAPAZ1V2_A09P25870.2</name>
</gene>
<dbReference type="GO" id="GO:0009407">
    <property type="term" value="P:toxin catabolic process"/>
    <property type="evidence" value="ECO:0007669"/>
    <property type="project" value="UniProtKB-ARBA"/>
</dbReference>
<dbReference type="NCBIfam" id="TIGR01262">
    <property type="entry name" value="maiA"/>
    <property type="match status" value="1"/>
</dbReference>
<name>A0A3P5YHR1_BRACM</name>
<evidence type="ECO:0000259" key="5">
    <source>
        <dbReference type="PROSITE" id="PS50404"/>
    </source>
</evidence>
<dbReference type="InterPro" id="IPR036249">
    <property type="entry name" value="Thioredoxin-like_sf"/>
</dbReference>
<dbReference type="SFLD" id="SFLDG00358">
    <property type="entry name" value="Main_(cytGST)"/>
    <property type="match status" value="1"/>
</dbReference>
<dbReference type="PROSITE" id="PS50405">
    <property type="entry name" value="GST_CTER"/>
    <property type="match status" value="1"/>
</dbReference>
<proteinExistence type="inferred from homology"/>
<dbReference type="AlphaFoldDB" id="A0A3P5YHR1"/>
<evidence type="ECO:0000256" key="1">
    <source>
        <dbReference type="ARBA" id="ARBA00010007"/>
    </source>
</evidence>
<dbReference type="GO" id="GO:0009072">
    <property type="term" value="P:aromatic amino acid metabolic process"/>
    <property type="evidence" value="ECO:0007669"/>
    <property type="project" value="InterPro"/>
</dbReference>
<dbReference type="Pfam" id="PF13417">
    <property type="entry name" value="GST_N_3"/>
    <property type="match status" value="1"/>
</dbReference>
<comment type="similarity">
    <text evidence="1">Belongs to the GST superfamily. Zeta family.</text>
</comment>
<dbReference type="InterPro" id="IPR010987">
    <property type="entry name" value="Glutathione-S-Trfase_C-like"/>
</dbReference>
<sequence length="238" mass="26821">MTISDHRLHSISSHSKYIFPCDQAEKKEKLKLYSYWKSSCSHRVRIALTLKGIEYEYVPVNPLKRDEFLKINPMGAVPALVDGDVVVSDSLAIIMYLDEKYPEPPLLPRDLHKRAVNYQAASIVFSGIQPYQNTPVARYIEEKTNAEEKTAWVSNAITKGFTALEKLLVSCTGKYATGDEVYLADLFLAPQIHAAINRFQINMEPYPTLAKCYESYNDLPAFQNAVPEKQPDAPASTS</sequence>
<dbReference type="InterPro" id="IPR040079">
    <property type="entry name" value="Glutathione_S-Trfase"/>
</dbReference>
<dbReference type="GO" id="GO:0004364">
    <property type="term" value="F:glutathione transferase activity"/>
    <property type="evidence" value="ECO:0007669"/>
    <property type="project" value="UniProtKB-EC"/>
</dbReference>
<evidence type="ECO:0000313" key="7">
    <source>
        <dbReference type="EMBL" id="CAG7862120.1"/>
    </source>
</evidence>
<evidence type="ECO:0000313" key="8">
    <source>
        <dbReference type="EMBL" id="VDC60381.1"/>
    </source>
</evidence>
<dbReference type="Proteomes" id="UP000694005">
    <property type="component" value="Chromosome A09"/>
</dbReference>
<dbReference type="InterPro" id="IPR034330">
    <property type="entry name" value="GST_Zeta_C"/>
</dbReference>
<comment type="catalytic activity">
    <reaction evidence="4">
        <text>RX + glutathione = an S-substituted glutathione + a halide anion + H(+)</text>
        <dbReference type="Rhea" id="RHEA:16437"/>
        <dbReference type="ChEBI" id="CHEBI:15378"/>
        <dbReference type="ChEBI" id="CHEBI:16042"/>
        <dbReference type="ChEBI" id="CHEBI:17792"/>
        <dbReference type="ChEBI" id="CHEBI:57925"/>
        <dbReference type="ChEBI" id="CHEBI:90779"/>
        <dbReference type="EC" id="2.5.1.18"/>
    </reaction>
</comment>
<dbReference type="Pfam" id="PF14497">
    <property type="entry name" value="GST_C_3"/>
    <property type="match status" value="1"/>
</dbReference>
<organism evidence="8">
    <name type="scientific">Brassica campestris</name>
    <name type="common">Field mustard</name>
    <dbReference type="NCBI Taxonomy" id="3711"/>
    <lineage>
        <taxon>Eukaryota</taxon>
        <taxon>Viridiplantae</taxon>
        <taxon>Streptophyta</taxon>
        <taxon>Embryophyta</taxon>
        <taxon>Tracheophyta</taxon>
        <taxon>Spermatophyta</taxon>
        <taxon>Magnoliopsida</taxon>
        <taxon>eudicotyledons</taxon>
        <taxon>Gunneridae</taxon>
        <taxon>Pentapetalae</taxon>
        <taxon>rosids</taxon>
        <taxon>malvids</taxon>
        <taxon>Brassicales</taxon>
        <taxon>Brassicaceae</taxon>
        <taxon>Brassiceae</taxon>
        <taxon>Brassica</taxon>
    </lineage>
</organism>
<feature type="domain" description="GST N-terminal" evidence="5">
    <location>
        <begin position="28"/>
        <end position="105"/>
    </location>
</feature>
<evidence type="ECO:0000256" key="2">
    <source>
        <dbReference type="ARBA" id="ARBA00012452"/>
    </source>
</evidence>
<dbReference type="GO" id="GO:0005737">
    <property type="term" value="C:cytoplasm"/>
    <property type="evidence" value="ECO:0007669"/>
    <property type="project" value="InterPro"/>
</dbReference>
<dbReference type="InterPro" id="IPR004045">
    <property type="entry name" value="Glutathione_S-Trfase_N"/>
</dbReference>
<reference evidence="8" key="1">
    <citation type="submission" date="2018-11" db="EMBL/GenBank/DDBJ databases">
        <authorList>
            <consortium name="Genoscope - CEA"/>
            <person name="William W."/>
        </authorList>
    </citation>
    <scope>NUCLEOTIDE SEQUENCE</scope>
</reference>
<dbReference type="EC" id="2.5.1.18" evidence="2"/>
<dbReference type="EMBL" id="LR031568">
    <property type="protein sequence ID" value="VDC60381.1"/>
    <property type="molecule type" value="Genomic_DNA"/>
</dbReference>
<dbReference type="FunFam" id="1.20.1050.10:FF:000017">
    <property type="entry name" value="Maleylacetoacetate isomerase"/>
    <property type="match status" value="1"/>
</dbReference>
<dbReference type="Gene3D" id="3.40.30.10">
    <property type="entry name" value="Glutaredoxin"/>
    <property type="match status" value="1"/>
</dbReference>
<evidence type="ECO:0000256" key="4">
    <source>
        <dbReference type="ARBA" id="ARBA00047960"/>
    </source>
</evidence>
<feature type="domain" description="GST C-terminal" evidence="6">
    <location>
        <begin position="110"/>
        <end position="235"/>
    </location>
</feature>
<evidence type="ECO:0000259" key="6">
    <source>
        <dbReference type="PROSITE" id="PS50405"/>
    </source>
</evidence>
<accession>A0A3P5YHR1</accession>